<evidence type="ECO:0000256" key="2">
    <source>
        <dbReference type="ARBA" id="ARBA00022737"/>
    </source>
</evidence>
<evidence type="ECO:0000256" key="4">
    <source>
        <dbReference type="ARBA" id="ARBA00023015"/>
    </source>
</evidence>
<dbReference type="GO" id="GO:0016586">
    <property type="term" value="C:RSC-type complex"/>
    <property type="evidence" value="ECO:0007669"/>
    <property type="project" value="InterPro"/>
</dbReference>
<accession>A0A9W9EUE5</accession>
<feature type="compositionally biased region" description="Polar residues" evidence="9">
    <location>
        <begin position="259"/>
        <end position="275"/>
    </location>
</feature>
<evidence type="ECO:0000259" key="10">
    <source>
        <dbReference type="PROSITE" id="PS50014"/>
    </source>
</evidence>
<dbReference type="CDD" id="cd04369">
    <property type="entry name" value="Bromodomain"/>
    <property type="match status" value="1"/>
</dbReference>
<feature type="compositionally biased region" description="Acidic residues" evidence="9">
    <location>
        <begin position="46"/>
        <end position="69"/>
    </location>
</feature>
<dbReference type="GO" id="GO:0006338">
    <property type="term" value="P:chromatin remodeling"/>
    <property type="evidence" value="ECO:0007669"/>
    <property type="project" value="InterPro"/>
</dbReference>
<feature type="region of interest" description="Disordered" evidence="9">
    <location>
        <begin position="229"/>
        <end position="248"/>
    </location>
</feature>
<dbReference type="EMBL" id="JAPQKH010000007">
    <property type="protein sequence ID" value="KAJ5088147.1"/>
    <property type="molecule type" value="Genomic_DNA"/>
</dbReference>
<evidence type="ECO:0000256" key="7">
    <source>
        <dbReference type="ARBA" id="ARBA00023242"/>
    </source>
</evidence>
<dbReference type="OrthoDB" id="6017at2759"/>
<sequence>MSTKRRGAAAAASPEVKLRSQKRRKVSDEDLVDPEDTDRASSEPTDPAEADESVVFEDKEDEPEVEFEGDSMQMAQDKILSELFRLRDDDGEEVAYPFVGKPDRNLYRDYYEVIQHPVSLRSIQKKVRGTDGRKKGTKMTAFPTWRSFEEEVSYLWRNAREYNEDGSDISILAGVMEKYFKERVEEAKKFVPDPIQVDGHPESPRIKLKLGSSHSTLGSQKLTLKVAGQAPEISKHDKPPSGVTVDDDSLKRQQELVRTGSTSQEVDTHQMSPRTRSLRRHIDSPKSSTGTTPSNPDPLQSGGREPSGAIKDEPQMPSSQRAELPFSSSSQPGSNLDTASGNFVHDTSMNPPPETSPMDSIWRRPGQDSDTVLIRNVQILTHSSLSLNRNFRLDVPPSSTLSQQTITIPLPPSYHLLTIKPTLTASTAQRQVKMIAQTGMQRLHPSRDASTLAYDIQLHPGTTKVDLEAIAGPARGAPKSGPPGSEVDYERLTIFFNLLR</sequence>
<dbReference type="GO" id="GO:0003682">
    <property type="term" value="F:chromatin binding"/>
    <property type="evidence" value="ECO:0007669"/>
    <property type="project" value="TreeGrafter"/>
</dbReference>
<keyword evidence="5 8" id="KW-0103">Bromodomain</keyword>
<protein>
    <recommendedName>
        <fullName evidence="10">Bromo domain-containing protein</fullName>
    </recommendedName>
</protein>
<evidence type="ECO:0000256" key="6">
    <source>
        <dbReference type="ARBA" id="ARBA00023163"/>
    </source>
</evidence>
<evidence type="ECO:0000256" key="9">
    <source>
        <dbReference type="SAM" id="MobiDB-lite"/>
    </source>
</evidence>
<keyword evidence="6" id="KW-0804">Transcription</keyword>
<reference evidence="11" key="2">
    <citation type="journal article" date="2023" name="IMA Fungus">
        <title>Comparative genomic study of the Penicillium genus elucidates a diverse pangenome and 15 lateral gene transfer events.</title>
        <authorList>
            <person name="Petersen C."/>
            <person name="Sorensen T."/>
            <person name="Nielsen M.R."/>
            <person name="Sondergaard T.E."/>
            <person name="Sorensen J.L."/>
            <person name="Fitzpatrick D.A."/>
            <person name="Frisvad J.C."/>
            <person name="Nielsen K.L."/>
        </authorList>
    </citation>
    <scope>NUCLEOTIDE SEQUENCE</scope>
    <source>
        <strain evidence="11">IBT 30069</strain>
    </source>
</reference>
<evidence type="ECO:0000256" key="8">
    <source>
        <dbReference type="PROSITE-ProRule" id="PRU00035"/>
    </source>
</evidence>
<dbReference type="Pfam" id="PF00439">
    <property type="entry name" value="Bromodomain"/>
    <property type="match status" value="1"/>
</dbReference>
<feature type="region of interest" description="Disordered" evidence="9">
    <location>
        <begin position="1"/>
        <end position="71"/>
    </location>
</feature>
<dbReference type="Proteomes" id="UP001149165">
    <property type="component" value="Unassembled WGS sequence"/>
</dbReference>
<feature type="compositionally biased region" description="Polar residues" evidence="9">
    <location>
        <begin position="285"/>
        <end position="298"/>
    </location>
</feature>
<evidence type="ECO:0000313" key="11">
    <source>
        <dbReference type="EMBL" id="KAJ5088147.1"/>
    </source>
</evidence>
<proteinExistence type="predicted"/>
<dbReference type="PANTHER" id="PTHR16062:SF19">
    <property type="entry name" value="PROTEIN POLYBROMO-1"/>
    <property type="match status" value="1"/>
</dbReference>
<name>A0A9W9EUE5_9EURO</name>
<comment type="caution">
    <text evidence="11">The sequence shown here is derived from an EMBL/GenBank/DDBJ whole genome shotgun (WGS) entry which is preliminary data.</text>
</comment>
<keyword evidence="7" id="KW-0539">Nucleus</keyword>
<keyword evidence="12" id="KW-1185">Reference proteome</keyword>
<dbReference type="AlphaFoldDB" id="A0A9W9EUE5"/>
<dbReference type="SMART" id="SM00297">
    <property type="entry name" value="BROMO"/>
    <property type="match status" value="1"/>
</dbReference>
<dbReference type="SUPFAM" id="SSF47370">
    <property type="entry name" value="Bromodomain"/>
    <property type="match status" value="1"/>
</dbReference>
<gene>
    <name evidence="11" type="ORF">N7456_011763</name>
</gene>
<keyword evidence="2" id="KW-0677">Repeat</keyword>
<feature type="domain" description="Bromo" evidence="10">
    <location>
        <begin position="90"/>
        <end position="170"/>
    </location>
</feature>
<comment type="subcellular location">
    <subcellularLocation>
        <location evidence="1">Nucleus</location>
    </subcellularLocation>
</comment>
<reference evidence="11" key="1">
    <citation type="submission" date="2022-11" db="EMBL/GenBank/DDBJ databases">
        <authorList>
            <person name="Petersen C."/>
        </authorList>
    </citation>
    <scope>NUCLEOTIDE SEQUENCE</scope>
    <source>
        <strain evidence="11">IBT 30069</strain>
    </source>
</reference>
<dbReference type="PANTHER" id="PTHR16062">
    <property type="entry name" value="SWI/SNF-RELATED"/>
    <property type="match status" value="1"/>
</dbReference>
<dbReference type="Pfam" id="PF22994">
    <property type="entry name" value="RSC4_Ig_like"/>
    <property type="match status" value="1"/>
</dbReference>
<evidence type="ECO:0000256" key="3">
    <source>
        <dbReference type="ARBA" id="ARBA00022853"/>
    </source>
</evidence>
<evidence type="ECO:0000256" key="5">
    <source>
        <dbReference type="ARBA" id="ARBA00023117"/>
    </source>
</evidence>
<dbReference type="InterPro" id="IPR054551">
    <property type="entry name" value="RSC4_Ig-like"/>
</dbReference>
<dbReference type="InterPro" id="IPR037382">
    <property type="entry name" value="Rsc/polybromo"/>
</dbReference>
<feature type="region of interest" description="Disordered" evidence="9">
    <location>
        <begin position="256"/>
        <end position="366"/>
    </location>
</feature>
<keyword evidence="4" id="KW-0805">Transcription regulation</keyword>
<dbReference type="GO" id="GO:0006368">
    <property type="term" value="P:transcription elongation by RNA polymerase II"/>
    <property type="evidence" value="ECO:0007669"/>
    <property type="project" value="TreeGrafter"/>
</dbReference>
<dbReference type="InterPro" id="IPR001487">
    <property type="entry name" value="Bromodomain"/>
</dbReference>
<dbReference type="Gene3D" id="1.20.920.10">
    <property type="entry name" value="Bromodomain-like"/>
    <property type="match status" value="1"/>
</dbReference>
<keyword evidence="3" id="KW-0156">Chromatin regulator</keyword>
<dbReference type="InterPro" id="IPR036427">
    <property type="entry name" value="Bromodomain-like_sf"/>
</dbReference>
<feature type="compositionally biased region" description="Polar residues" evidence="9">
    <location>
        <begin position="316"/>
        <end position="349"/>
    </location>
</feature>
<evidence type="ECO:0000313" key="12">
    <source>
        <dbReference type="Proteomes" id="UP001149165"/>
    </source>
</evidence>
<organism evidence="11 12">
    <name type="scientific">Penicillium angulare</name>
    <dbReference type="NCBI Taxonomy" id="116970"/>
    <lineage>
        <taxon>Eukaryota</taxon>
        <taxon>Fungi</taxon>
        <taxon>Dikarya</taxon>
        <taxon>Ascomycota</taxon>
        <taxon>Pezizomycotina</taxon>
        <taxon>Eurotiomycetes</taxon>
        <taxon>Eurotiomycetidae</taxon>
        <taxon>Eurotiales</taxon>
        <taxon>Aspergillaceae</taxon>
        <taxon>Penicillium</taxon>
    </lineage>
</organism>
<evidence type="ECO:0000256" key="1">
    <source>
        <dbReference type="ARBA" id="ARBA00004123"/>
    </source>
</evidence>
<dbReference type="PROSITE" id="PS50014">
    <property type="entry name" value="BROMODOMAIN_2"/>
    <property type="match status" value="1"/>
</dbReference>